<sequence>MDDLWRPLIHGSLKINCGVRVDKRKRQIGYGIIVRNEEGRVLWCSAQGCEVNYDLDSAKAMAIYKGITAGRDKGLVNYVVESDAETVIKQIGKGDLLETSYTGIMVAIQNLMADVRNVSFHHVSTKANKVALALAKEALSIHNMVGWKEDAPLCITKMVEVEQRP</sequence>
<dbReference type="SUPFAM" id="SSF53098">
    <property type="entry name" value="Ribonuclease H-like"/>
    <property type="match status" value="1"/>
</dbReference>
<dbReference type="GO" id="GO:0004523">
    <property type="term" value="F:RNA-DNA hybrid ribonuclease activity"/>
    <property type="evidence" value="ECO:0007669"/>
    <property type="project" value="InterPro"/>
</dbReference>
<protein>
    <recommendedName>
        <fullName evidence="1">RNase H type-1 domain-containing protein</fullName>
    </recommendedName>
</protein>
<feature type="domain" description="RNase H type-1" evidence="1">
    <location>
        <begin position="21"/>
        <end position="138"/>
    </location>
</feature>
<dbReference type="PANTHER" id="PTHR47074">
    <property type="entry name" value="BNAC02G40300D PROTEIN"/>
    <property type="match status" value="1"/>
</dbReference>
<dbReference type="EMBL" id="JAUESC010000004">
    <property type="protein sequence ID" value="KAK0596617.1"/>
    <property type="molecule type" value="Genomic_DNA"/>
</dbReference>
<dbReference type="Proteomes" id="UP001168877">
    <property type="component" value="Unassembled WGS sequence"/>
</dbReference>
<dbReference type="CDD" id="cd06222">
    <property type="entry name" value="RNase_H_like"/>
    <property type="match status" value="1"/>
</dbReference>
<dbReference type="PANTHER" id="PTHR47074:SF48">
    <property type="entry name" value="POLYNUCLEOTIDYL TRANSFERASE, RIBONUCLEASE H-LIKE SUPERFAMILY PROTEIN"/>
    <property type="match status" value="1"/>
</dbReference>
<dbReference type="Pfam" id="PF13456">
    <property type="entry name" value="RVT_3"/>
    <property type="match status" value="1"/>
</dbReference>
<dbReference type="InterPro" id="IPR012337">
    <property type="entry name" value="RNaseH-like_sf"/>
</dbReference>
<name>A0AA39SLU9_ACESA</name>
<dbReference type="Gene3D" id="3.30.420.10">
    <property type="entry name" value="Ribonuclease H-like superfamily/Ribonuclease H"/>
    <property type="match status" value="1"/>
</dbReference>
<evidence type="ECO:0000313" key="2">
    <source>
        <dbReference type="EMBL" id="KAK0596617.1"/>
    </source>
</evidence>
<proteinExistence type="predicted"/>
<dbReference type="InterPro" id="IPR044730">
    <property type="entry name" value="RNase_H-like_dom_plant"/>
</dbReference>
<reference evidence="2" key="2">
    <citation type="submission" date="2023-06" db="EMBL/GenBank/DDBJ databases">
        <authorList>
            <person name="Swenson N.G."/>
            <person name="Wegrzyn J.L."/>
            <person name="Mcevoy S.L."/>
        </authorList>
    </citation>
    <scope>NUCLEOTIDE SEQUENCE</scope>
    <source>
        <strain evidence="2">NS2018</strain>
        <tissue evidence="2">Leaf</tissue>
    </source>
</reference>
<dbReference type="InterPro" id="IPR052929">
    <property type="entry name" value="RNase_H-like_EbsB-rel"/>
</dbReference>
<dbReference type="InterPro" id="IPR036397">
    <property type="entry name" value="RNaseH_sf"/>
</dbReference>
<comment type="caution">
    <text evidence="2">The sequence shown here is derived from an EMBL/GenBank/DDBJ whole genome shotgun (WGS) entry which is preliminary data.</text>
</comment>
<gene>
    <name evidence="2" type="ORF">LWI29_017405</name>
</gene>
<evidence type="ECO:0000259" key="1">
    <source>
        <dbReference type="Pfam" id="PF13456"/>
    </source>
</evidence>
<reference evidence="2" key="1">
    <citation type="journal article" date="2022" name="Plant J.">
        <title>Strategies of tolerance reflected in two North American maple genomes.</title>
        <authorList>
            <person name="McEvoy S.L."/>
            <person name="Sezen U.U."/>
            <person name="Trouern-Trend A."/>
            <person name="McMahon S.M."/>
            <person name="Schaberg P.G."/>
            <person name="Yang J."/>
            <person name="Wegrzyn J.L."/>
            <person name="Swenson N.G."/>
        </authorList>
    </citation>
    <scope>NUCLEOTIDE SEQUENCE</scope>
    <source>
        <strain evidence="2">NS2018</strain>
    </source>
</reference>
<keyword evidence="3" id="KW-1185">Reference proteome</keyword>
<dbReference type="GO" id="GO:0003676">
    <property type="term" value="F:nucleic acid binding"/>
    <property type="evidence" value="ECO:0007669"/>
    <property type="project" value="InterPro"/>
</dbReference>
<dbReference type="InterPro" id="IPR002156">
    <property type="entry name" value="RNaseH_domain"/>
</dbReference>
<organism evidence="2 3">
    <name type="scientific">Acer saccharum</name>
    <name type="common">Sugar maple</name>
    <dbReference type="NCBI Taxonomy" id="4024"/>
    <lineage>
        <taxon>Eukaryota</taxon>
        <taxon>Viridiplantae</taxon>
        <taxon>Streptophyta</taxon>
        <taxon>Embryophyta</taxon>
        <taxon>Tracheophyta</taxon>
        <taxon>Spermatophyta</taxon>
        <taxon>Magnoliopsida</taxon>
        <taxon>eudicotyledons</taxon>
        <taxon>Gunneridae</taxon>
        <taxon>Pentapetalae</taxon>
        <taxon>rosids</taxon>
        <taxon>malvids</taxon>
        <taxon>Sapindales</taxon>
        <taxon>Sapindaceae</taxon>
        <taxon>Hippocastanoideae</taxon>
        <taxon>Acereae</taxon>
        <taxon>Acer</taxon>
    </lineage>
</organism>
<accession>A0AA39SLU9</accession>
<dbReference type="AlphaFoldDB" id="A0AA39SLU9"/>
<evidence type="ECO:0000313" key="3">
    <source>
        <dbReference type="Proteomes" id="UP001168877"/>
    </source>
</evidence>